<evidence type="ECO:0000256" key="2">
    <source>
        <dbReference type="SAM" id="MobiDB-lite"/>
    </source>
</evidence>
<dbReference type="Proteomes" id="UP000660339">
    <property type="component" value="Unassembled WGS sequence"/>
</dbReference>
<dbReference type="InterPro" id="IPR056823">
    <property type="entry name" value="TEN-like_YD-shell"/>
</dbReference>
<evidence type="ECO:0000313" key="7">
    <source>
        <dbReference type="Proteomes" id="UP000660339"/>
    </source>
</evidence>
<proteinExistence type="predicted"/>
<feature type="transmembrane region" description="Helical" evidence="3">
    <location>
        <begin position="1923"/>
        <end position="1943"/>
    </location>
</feature>
<feature type="chain" id="PRO_5035229012" evidence="4">
    <location>
        <begin position="29"/>
        <end position="2004"/>
    </location>
</feature>
<evidence type="ECO:0000256" key="3">
    <source>
        <dbReference type="SAM" id="Phobius"/>
    </source>
</evidence>
<feature type="compositionally biased region" description="Basic and acidic residues" evidence="2">
    <location>
        <begin position="1983"/>
        <end position="1996"/>
    </location>
</feature>
<dbReference type="PANTHER" id="PTHR32305:SF17">
    <property type="entry name" value="TRNA NUCLEASE WAPA"/>
    <property type="match status" value="1"/>
</dbReference>
<feature type="region of interest" description="Disordered" evidence="2">
    <location>
        <begin position="1784"/>
        <end position="1835"/>
    </location>
</feature>
<evidence type="ECO:0000256" key="1">
    <source>
        <dbReference type="ARBA" id="ARBA00022737"/>
    </source>
</evidence>
<feature type="region of interest" description="Disordered" evidence="2">
    <location>
        <begin position="1161"/>
        <end position="1183"/>
    </location>
</feature>
<feature type="transmembrane region" description="Helical" evidence="3">
    <location>
        <begin position="1950"/>
        <end position="1972"/>
    </location>
</feature>
<dbReference type="PANTHER" id="PTHR32305">
    <property type="match status" value="1"/>
</dbReference>
<organism evidence="6 7">
    <name type="scientific">Catellatospora methionotrophica</name>
    <dbReference type="NCBI Taxonomy" id="121620"/>
    <lineage>
        <taxon>Bacteria</taxon>
        <taxon>Bacillati</taxon>
        <taxon>Actinomycetota</taxon>
        <taxon>Actinomycetes</taxon>
        <taxon>Micromonosporales</taxon>
        <taxon>Micromonosporaceae</taxon>
        <taxon>Catellatospora</taxon>
    </lineage>
</organism>
<protein>
    <submittedName>
        <fullName evidence="6">Type IV secretion protein Rhs</fullName>
    </submittedName>
</protein>
<dbReference type="NCBIfam" id="TIGR01643">
    <property type="entry name" value="YD_repeat_2x"/>
    <property type="match status" value="1"/>
</dbReference>
<accession>A0A8J3L9V0</accession>
<feature type="compositionally biased region" description="Gly residues" evidence="2">
    <location>
        <begin position="1797"/>
        <end position="1826"/>
    </location>
</feature>
<dbReference type="InterPro" id="IPR022385">
    <property type="entry name" value="Rhs_assc_core"/>
</dbReference>
<keyword evidence="4" id="KW-0732">Signal</keyword>
<feature type="signal peptide" evidence="4">
    <location>
        <begin position="1"/>
        <end position="28"/>
    </location>
</feature>
<dbReference type="EMBL" id="BONJ01000001">
    <property type="protein sequence ID" value="GIG11754.1"/>
    <property type="molecule type" value="Genomic_DNA"/>
</dbReference>
<keyword evidence="1" id="KW-0677">Repeat</keyword>
<feature type="region of interest" description="Disordered" evidence="2">
    <location>
        <begin position="1983"/>
        <end position="2004"/>
    </location>
</feature>
<keyword evidence="3" id="KW-0472">Membrane</keyword>
<reference evidence="6" key="1">
    <citation type="submission" date="2021-01" db="EMBL/GenBank/DDBJ databases">
        <title>Whole genome shotgun sequence of Catellatospora methionotrophica NBRC 14553.</title>
        <authorList>
            <person name="Komaki H."/>
            <person name="Tamura T."/>
        </authorList>
    </citation>
    <scope>NUCLEOTIDE SEQUENCE</scope>
    <source>
        <strain evidence="6">NBRC 14553</strain>
    </source>
</reference>
<keyword evidence="3" id="KW-0812">Transmembrane</keyword>
<dbReference type="InterPro" id="IPR050708">
    <property type="entry name" value="T6SS_VgrG/RHS"/>
</dbReference>
<dbReference type="InterPro" id="IPR031325">
    <property type="entry name" value="RHS_repeat"/>
</dbReference>
<name>A0A8J3L9V0_9ACTN</name>
<keyword evidence="3" id="KW-1133">Transmembrane helix</keyword>
<dbReference type="InterPro" id="IPR006530">
    <property type="entry name" value="YD"/>
</dbReference>
<evidence type="ECO:0000256" key="4">
    <source>
        <dbReference type="SAM" id="SignalP"/>
    </source>
</evidence>
<feature type="domain" description="Teneurin-like YD-shell" evidence="5">
    <location>
        <begin position="1547"/>
        <end position="1758"/>
    </location>
</feature>
<dbReference type="RefSeq" id="WP_166380639.1">
    <property type="nucleotide sequence ID" value="NZ_BAAATT010000011.1"/>
</dbReference>
<evidence type="ECO:0000313" key="6">
    <source>
        <dbReference type="EMBL" id="GIG11754.1"/>
    </source>
</evidence>
<dbReference type="Pfam" id="PF05593">
    <property type="entry name" value="RHS_repeat"/>
    <property type="match status" value="2"/>
</dbReference>
<dbReference type="NCBIfam" id="TIGR03696">
    <property type="entry name" value="Rhs_assc_core"/>
    <property type="match status" value="1"/>
</dbReference>
<comment type="caution">
    <text evidence="6">The sequence shown here is derived from an EMBL/GenBank/DDBJ whole genome shotgun (WGS) entry which is preliminary data.</text>
</comment>
<dbReference type="Gene3D" id="2.180.10.10">
    <property type="entry name" value="RHS repeat-associated core"/>
    <property type="match status" value="1"/>
</dbReference>
<evidence type="ECO:0000259" key="5">
    <source>
        <dbReference type="Pfam" id="PF25023"/>
    </source>
</evidence>
<gene>
    <name evidence="6" type="ORF">Cme02nite_00860</name>
</gene>
<dbReference type="Pfam" id="PF25023">
    <property type="entry name" value="TEN_YD-shell"/>
    <property type="match status" value="1"/>
</dbReference>
<sequence>MRTATSRLSLAVVANLIATMLVATPARAEDLSTGRPEVAGSSPAAVGRPAGVRARRFDPAASTRAPQAAWPKGTAITASGAAVVKVRERDAATRAAVDGVLFTVDAKAATRVRVDYARFAQAYGGSYGARLRLVRLPACVLDTPQLAACRTTTPVPAVHDGQASALTADLGTAGVTVLAAVAGTASDQGDYRATPLAPSATWAAGGSSGDFTWSYPMRVPPTRGELDPDLAISYSSSSIDGRTSGTNNQTSWVGEGFDLSVGYIERSYKSCADDGAPAVNGVKPGDLCWAYDNATVAWGGKGGELIRAADGTWRLRGDDGTRFERLTDTATGNGDNDGEYWKATTVDGTQYFFGRHRLPGWSAGKAQTNAAWTVPVFGNNSGEPCYDASGFGSSWCQQVWRWNLDYVVDTHGNAMTYRYTTETNLYGRNVSASADVAYVRGGQLERIEYGLRTSDLFAPAPARVVFDASERCLADTGFDCDPAKIGMSPDRWRDVPWDQNCTSSCTGAGKISPTFWSRKRLTAVNTQIRKPDGGYRDVDTWNLTHLWADADTDSSLLLGSIQQTGKAATPALTLPPVTFNHVQAPNRVDRIGDDIRPFIKYRLGAIYDESGGQLDVTYSTADCTQAGLPTPETNTRRCFPTYWQPPGRTAPILDWFHKYVVKQVIVSDRTARSPDMVTTYDYPEGAAWHFDDDDGLARIGQKTWSQWRGYGLVRVTTGGVNDPLTRDDYLYLRGMDGDRLNPTGGVKTVTVADGEGTSHPDHAALAGHLLKHTTYTGPSGTVHTKTVNTPWRQQTASRTRSWGTTTANLTGTATARTWTAMDGGNWRQTRVDQSFDTRTGLPTQIDDQGDTGTATDDRCTRLTYLANTATWLLDRRSRAETVAVRCASTPDRSRQLIADTRAWFDGGSFGATPTRGDVTRQEEVSTHDGTTAAYVATTRTGYDAYGRPATVTDAAGNIMTASYADDTSGLTTAMTVTGPAVPGGAHSQVRTLDPAWGLVLGGTDAGGQTTTATRDALGRLGKVWLPGRAGAPRPDLEYAYQFTENKIVAITTRTLTANGGGQRVSHELFDGLLRSRQKQVPGPGGSRLISDSLYDSRGNLARTYEPYAADGAPATDLPDDTLPPPVETQHAYSYDGLNRVTVERLLAGNNDSQEQWRTTTTYGGGWTAVDPPEGQRPTRTDTDARGRRTELREYRGSAPTGTYDATRYEYDLADRISKITGADGAVWTFAHDLRGRQRTRVDPDRGTTTMAYDVLDQLTESTDARGQKLVLGYDALGRATSIREGSPSGPLRTSYLYDTVRRGQLTSTTRYVDGKAYVNSVVAYDNNNRPIQSSITVPDALGALEDTYTFGTAYNFDGTVRSTSFPEAGGLPAETVVTTYDDLARPTRLTGNLGSYVTDTKYSPTGQPLQYELSTGAKKAWQTLTWQYGTQRLATSRTDRQDVSGVDQDLTYRYDAGGNIRSILDVSRSGTDNQCLAYDYAQRLTEAWSQGAATCAAAPSSAALGGPAPYWQSFGYDVAGNRTAETLHGTGGQADTIRSYANTGHRLDRVTQTGAAGTRQDVFGYDAAGNTTTRTIGATASTLTWDAGGALTKVTEGTKTTDYIYDAAGTRLVRRDATGTTLYLPGMELHLSAGGATAASGTRYYTHGGKTVAVRTSSGVQLRTADHQNTAQLSIDASTQALTQRRFTPFGAARGTPTGTWLDDKTFVGGTRDAATGLTHLGAREYDPGIGRFISADPLLLDDPQQMQGYSYANNNPVTLSDATGMAPCGGGGTWQYARHGGDPGCGGSNTDTGSGTINGPGSGSSGSGHSGNGSSGSGSGNGASGSSGHHTPAVGPSHACTGWCAVKDRIGDRQSQVRGTAPQPATAGIACGNYNPLACFKIPDFQPDFPWRPTGKDYRQFFRGIVEKCKEAVAWCPMMVEYLAALFILFGMTLAPFVAGFCMTGLGTAACIIGGIIVGVALAILVVILVGHRMWDEFTSKGAKAEKEDKPRKPGDPLGMLRR</sequence>
<keyword evidence="7" id="KW-1185">Reference proteome</keyword>